<sequence length="260" mass="28854">MIWILIILSSVSVSVALWPAFPSHIAGGIPLTGRGNFKQVTGQQRNTFSYPKGPIIPERSQVNRLCNCKNEVQAVDARIRSEHSLVERLQIKVDDLSNIVYNLRSVVQDYNLQDRRNVEERLSQQFGQSIIVSFSARVRANKSFLGPTAAIVFDEIIVNNGEAYDPYSGVFTAPVDGVYHFASTVLSGFNSTIETMLMVNGEEVGRMFSGAFLSRGSGTNNVLLNLKEDDEVSVNVFYGNGDYVHGLWSTFSGYLINPLY</sequence>
<comment type="caution">
    <text evidence="6">The sequence shown here is derived from an EMBL/GenBank/DDBJ whole genome shotgun (WGS) entry which is preliminary data.</text>
</comment>
<evidence type="ECO:0000313" key="7">
    <source>
        <dbReference type="Proteomes" id="UP001347796"/>
    </source>
</evidence>
<dbReference type="InterPro" id="IPR050822">
    <property type="entry name" value="Cerebellin_Synaptic_Org"/>
</dbReference>
<dbReference type="EMBL" id="JAZGQO010000009">
    <property type="protein sequence ID" value="KAK6178136.1"/>
    <property type="molecule type" value="Genomic_DNA"/>
</dbReference>
<keyword evidence="2" id="KW-0964">Secreted</keyword>
<dbReference type="Gene3D" id="2.60.120.40">
    <property type="match status" value="1"/>
</dbReference>
<feature type="domain" description="C1q" evidence="5">
    <location>
        <begin position="127"/>
        <end position="260"/>
    </location>
</feature>
<evidence type="ECO:0000313" key="6">
    <source>
        <dbReference type="EMBL" id="KAK6178136.1"/>
    </source>
</evidence>
<evidence type="ECO:0000259" key="5">
    <source>
        <dbReference type="PROSITE" id="PS50871"/>
    </source>
</evidence>
<dbReference type="Pfam" id="PF00386">
    <property type="entry name" value="C1q"/>
    <property type="match status" value="1"/>
</dbReference>
<feature type="chain" id="PRO_5043008678" description="C1q domain-containing protein" evidence="4">
    <location>
        <begin position="17"/>
        <end position="260"/>
    </location>
</feature>
<dbReference type="AlphaFoldDB" id="A0AAN8PT02"/>
<name>A0AAN8PT02_PATCE</name>
<dbReference type="InterPro" id="IPR008983">
    <property type="entry name" value="Tumour_necrosis_fac-like_dom"/>
</dbReference>
<dbReference type="PRINTS" id="PR00007">
    <property type="entry name" value="COMPLEMNTC1Q"/>
</dbReference>
<evidence type="ECO:0000256" key="2">
    <source>
        <dbReference type="ARBA" id="ARBA00022525"/>
    </source>
</evidence>
<organism evidence="6 7">
    <name type="scientific">Patella caerulea</name>
    <name type="common">Rayed Mediterranean limpet</name>
    <dbReference type="NCBI Taxonomy" id="87958"/>
    <lineage>
        <taxon>Eukaryota</taxon>
        <taxon>Metazoa</taxon>
        <taxon>Spiralia</taxon>
        <taxon>Lophotrochozoa</taxon>
        <taxon>Mollusca</taxon>
        <taxon>Gastropoda</taxon>
        <taxon>Patellogastropoda</taxon>
        <taxon>Patelloidea</taxon>
        <taxon>Patellidae</taxon>
        <taxon>Patella</taxon>
    </lineage>
</organism>
<dbReference type="SUPFAM" id="SSF49842">
    <property type="entry name" value="TNF-like"/>
    <property type="match status" value="1"/>
</dbReference>
<proteinExistence type="predicted"/>
<protein>
    <recommendedName>
        <fullName evidence="5">C1q domain-containing protein</fullName>
    </recommendedName>
</protein>
<evidence type="ECO:0000256" key="3">
    <source>
        <dbReference type="ARBA" id="ARBA00022729"/>
    </source>
</evidence>
<dbReference type="PANTHER" id="PTHR22923">
    <property type="entry name" value="CEREBELLIN-RELATED"/>
    <property type="match status" value="1"/>
</dbReference>
<dbReference type="PANTHER" id="PTHR22923:SF116">
    <property type="entry name" value="C1Q DOMAIN-CONTAINING PROTEIN"/>
    <property type="match status" value="1"/>
</dbReference>
<evidence type="ECO:0000256" key="1">
    <source>
        <dbReference type="ARBA" id="ARBA00004613"/>
    </source>
</evidence>
<gene>
    <name evidence="6" type="ORF">SNE40_012957</name>
</gene>
<reference evidence="6 7" key="1">
    <citation type="submission" date="2024-01" db="EMBL/GenBank/DDBJ databases">
        <title>The genome of the rayed Mediterranean limpet Patella caerulea (Linnaeus, 1758).</title>
        <authorList>
            <person name="Anh-Thu Weber A."/>
            <person name="Halstead-Nussloch G."/>
        </authorList>
    </citation>
    <scope>NUCLEOTIDE SEQUENCE [LARGE SCALE GENOMIC DNA]</scope>
    <source>
        <strain evidence="6">AATW-2023a</strain>
        <tissue evidence="6">Whole specimen</tissue>
    </source>
</reference>
<keyword evidence="7" id="KW-1185">Reference proteome</keyword>
<evidence type="ECO:0000256" key="4">
    <source>
        <dbReference type="SAM" id="SignalP"/>
    </source>
</evidence>
<dbReference type="SMART" id="SM00110">
    <property type="entry name" value="C1Q"/>
    <property type="match status" value="1"/>
</dbReference>
<feature type="signal peptide" evidence="4">
    <location>
        <begin position="1"/>
        <end position="16"/>
    </location>
</feature>
<accession>A0AAN8PT02</accession>
<dbReference type="GO" id="GO:0005576">
    <property type="term" value="C:extracellular region"/>
    <property type="evidence" value="ECO:0007669"/>
    <property type="project" value="UniProtKB-SubCell"/>
</dbReference>
<dbReference type="InterPro" id="IPR001073">
    <property type="entry name" value="C1q_dom"/>
</dbReference>
<keyword evidence="3 4" id="KW-0732">Signal</keyword>
<comment type="subcellular location">
    <subcellularLocation>
        <location evidence="1">Secreted</location>
    </subcellularLocation>
</comment>
<dbReference type="PROSITE" id="PS50871">
    <property type="entry name" value="C1Q"/>
    <property type="match status" value="1"/>
</dbReference>
<dbReference type="Proteomes" id="UP001347796">
    <property type="component" value="Unassembled WGS sequence"/>
</dbReference>